<dbReference type="Proteomes" id="UP001433268">
    <property type="component" value="Unassembled WGS sequence"/>
</dbReference>
<reference evidence="2 3" key="1">
    <citation type="submission" date="2023-01" db="EMBL/GenBank/DDBJ databases">
        <title>Analysis of 21 Apiospora genomes using comparative genomics revels a genus with tremendous synthesis potential of carbohydrate active enzymes and secondary metabolites.</title>
        <authorList>
            <person name="Sorensen T."/>
        </authorList>
    </citation>
    <scope>NUCLEOTIDE SEQUENCE [LARGE SCALE GENOMIC DNA]</scope>
    <source>
        <strain evidence="2 3">CBS 114990</strain>
    </source>
</reference>
<name>A0ABR1UQM3_9PEZI</name>
<comment type="caution">
    <text evidence="2">The sequence shown here is derived from an EMBL/GenBank/DDBJ whole genome shotgun (WGS) entry which is preliminary data.</text>
</comment>
<evidence type="ECO:0000256" key="1">
    <source>
        <dbReference type="SAM" id="MobiDB-lite"/>
    </source>
</evidence>
<dbReference type="GeneID" id="92052812"/>
<feature type="compositionally biased region" description="Basic residues" evidence="1">
    <location>
        <begin position="12"/>
        <end position="26"/>
    </location>
</feature>
<dbReference type="EMBL" id="JAQQWN010000011">
    <property type="protein sequence ID" value="KAK8061217.1"/>
    <property type="molecule type" value="Genomic_DNA"/>
</dbReference>
<gene>
    <name evidence="2" type="ORF">PG997_015438</name>
</gene>
<evidence type="ECO:0000313" key="3">
    <source>
        <dbReference type="Proteomes" id="UP001433268"/>
    </source>
</evidence>
<evidence type="ECO:0000313" key="2">
    <source>
        <dbReference type="EMBL" id="KAK8061217.1"/>
    </source>
</evidence>
<sequence length="118" mass="12856">MRVRLLRGMNRPQRRGATRSRTRRRSLPTEIASPTHLNLGSAYLSPTWHTGDAIKAESWANVWLLTGGTDTPSAQEEWAPKDSENGELICPWVSGCLGQGLARVIATAAKATSVTDDV</sequence>
<keyword evidence="3" id="KW-1185">Reference proteome</keyword>
<proteinExistence type="predicted"/>
<dbReference type="RefSeq" id="XP_066660637.1">
    <property type="nucleotide sequence ID" value="XM_066819752.1"/>
</dbReference>
<organism evidence="2 3">
    <name type="scientific">Apiospora hydei</name>
    <dbReference type="NCBI Taxonomy" id="1337664"/>
    <lineage>
        <taxon>Eukaryota</taxon>
        <taxon>Fungi</taxon>
        <taxon>Dikarya</taxon>
        <taxon>Ascomycota</taxon>
        <taxon>Pezizomycotina</taxon>
        <taxon>Sordariomycetes</taxon>
        <taxon>Xylariomycetidae</taxon>
        <taxon>Amphisphaeriales</taxon>
        <taxon>Apiosporaceae</taxon>
        <taxon>Apiospora</taxon>
    </lineage>
</organism>
<protein>
    <submittedName>
        <fullName evidence="2">Uncharacterized protein</fullName>
    </submittedName>
</protein>
<accession>A0ABR1UQM3</accession>
<feature type="region of interest" description="Disordered" evidence="1">
    <location>
        <begin position="1"/>
        <end position="26"/>
    </location>
</feature>